<protein>
    <submittedName>
        <fullName evidence="2">Uncharacterized protein</fullName>
    </submittedName>
</protein>
<dbReference type="AlphaFoldDB" id="A0A5B7CGH5"/>
<accession>A0A5B7CGH5</accession>
<keyword evidence="3" id="KW-1185">Reference proteome</keyword>
<feature type="region of interest" description="Disordered" evidence="1">
    <location>
        <begin position="67"/>
        <end position="93"/>
    </location>
</feature>
<evidence type="ECO:0000313" key="3">
    <source>
        <dbReference type="Proteomes" id="UP000324222"/>
    </source>
</evidence>
<comment type="caution">
    <text evidence="2">The sequence shown here is derived from an EMBL/GenBank/DDBJ whole genome shotgun (WGS) entry which is preliminary data.</text>
</comment>
<organism evidence="2 3">
    <name type="scientific">Portunus trituberculatus</name>
    <name type="common">Swimming crab</name>
    <name type="synonym">Neptunus trituberculatus</name>
    <dbReference type="NCBI Taxonomy" id="210409"/>
    <lineage>
        <taxon>Eukaryota</taxon>
        <taxon>Metazoa</taxon>
        <taxon>Ecdysozoa</taxon>
        <taxon>Arthropoda</taxon>
        <taxon>Crustacea</taxon>
        <taxon>Multicrustacea</taxon>
        <taxon>Malacostraca</taxon>
        <taxon>Eumalacostraca</taxon>
        <taxon>Eucarida</taxon>
        <taxon>Decapoda</taxon>
        <taxon>Pleocyemata</taxon>
        <taxon>Brachyura</taxon>
        <taxon>Eubrachyura</taxon>
        <taxon>Portunoidea</taxon>
        <taxon>Portunidae</taxon>
        <taxon>Portuninae</taxon>
        <taxon>Portunus</taxon>
    </lineage>
</organism>
<evidence type="ECO:0000256" key="1">
    <source>
        <dbReference type="SAM" id="MobiDB-lite"/>
    </source>
</evidence>
<reference evidence="2 3" key="1">
    <citation type="submission" date="2019-05" db="EMBL/GenBank/DDBJ databases">
        <title>Another draft genome of Portunus trituberculatus and its Hox gene families provides insights of decapod evolution.</title>
        <authorList>
            <person name="Jeong J.-H."/>
            <person name="Song I."/>
            <person name="Kim S."/>
            <person name="Choi T."/>
            <person name="Kim D."/>
            <person name="Ryu S."/>
            <person name="Kim W."/>
        </authorList>
    </citation>
    <scope>NUCLEOTIDE SEQUENCE [LARGE SCALE GENOMIC DNA]</scope>
    <source>
        <tissue evidence="2">Muscle</tissue>
    </source>
</reference>
<evidence type="ECO:0000313" key="2">
    <source>
        <dbReference type="EMBL" id="MPC08335.1"/>
    </source>
</evidence>
<dbReference type="EMBL" id="VSRR010000025">
    <property type="protein sequence ID" value="MPC08335.1"/>
    <property type="molecule type" value="Genomic_DNA"/>
</dbReference>
<sequence length="93" mass="10548">MVEDVHLQVSQDSQDVQDGVRRKSTCLSFTITTSTPPKDDRLDPVEVLRPRLGLRWVLPGRQQRSSCEQQGPCSWQQPPFCQQHSASTRSPCL</sequence>
<proteinExistence type="predicted"/>
<name>A0A5B7CGH5_PORTR</name>
<dbReference type="Proteomes" id="UP000324222">
    <property type="component" value="Unassembled WGS sequence"/>
</dbReference>
<gene>
    <name evidence="2" type="ORF">E2C01_000916</name>
</gene>